<protein>
    <submittedName>
        <fullName evidence="1">Uncharacterized protein</fullName>
    </submittedName>
</protein>
<name>A0A645GYV8_9ZZZZ</name>
<reference evidence="1" key="1">
    <citation type="submission" date="2019-08" db="EMBL/GenBank/DDBJ databases">
        <authorList>
            <person name="Kucharzyk K."/>
            <person name="Murdoch R.W."/>
            <person name="Higgins S."/>
            <person name="Loffler F."/>
        </authorList>
    </citation>
    <scope>NUCLEOTIDE SEQUENCE</scope>
</reference>
<dbReference type="AlphaFoldDB" id="A0A645GYV8"/>
<accession>A0A645GYV8</accession>
<evidence type="ECO:0000313" key="1">
    <source>
        <dbReference type="EMBL" id="MPN31918.1"/>
    </source>
</evidence>
<comment type="caution">
    <text evidence="1">The sequence shown here is derived from an EMBL/GenBank/DDBJ whole genome shotgun (WGS) entry which is preliminary data.</text>
</comment>
<organism evidence="1">
    <name type="scientific">bioreactor metagenome</name>
    <dbReference type="NCBI Taxonomy" id="1076179"/>
    <lineage>
        <taxon>unclassified sequences</taxon>
        <taxon>metagenomes</taxon>
        <taxon>ecological metagenomes</taxon>
    </lineage>
</organism>
<gene>
    <name evidence="1" type="ORF">SDC9_179393</name>
</gene>
<proteinExistence type="predicted"/>
<dbReference type="EMBL" id="VSSQ01083663">
    <property type="protein sequence ID" value="MPN31918.1"/>
    <property type="molecule type" value="Genomic_DNA"/>
</dbReference>
<sequence length="47" mass="5845">MNRLLLKNVKSRLCVIRLVYFISVTDQIDFYQFRNLFFIIHYQDVNF</sequence>